<keyword evidence="1" id="KW-0812">Transmembrane</keyword>
<dbReference type="EMBL" id="JAQSIO010000007">
    <property type="protein sequence ID" value="MDD0816351.1"/>
    <property type="molecule type" value="Genomic_DNA"/>
</dbReference>
<name>A0ABT5MIV9_9BURK</name>
<dbReference type="RefSeq" id="WP_273928050.1">
    <property type="nucleotide sequence ID" value="NZ_JAQSIO010000007.1"/>
</dbReference>
<evidence type="ECO:0000256" key="1">
    <source>
        <dbReference type="SAM" id="Phobius"/>
    </source>
</evidence>
<evidence type="ECO:0000313" key="2">
    <source>
        <dbReference type="EMBL" id="MDD0816351.1"/>
    </source>
</evidence>
<proteinExistence type="predicted"/>
<keyword evidence="3" id="KW-1185">Reference proteome</keyword>
<organism evidence="2 3">
    <name type="scientific">Curvibacter microcysteis</name>
    <dbReference type="NCBI Taxonomy" id="3026419"/>
    <lineage>
        <taxon>Bacteria</taxon>
        <taxon>Pseudomonadati</taxon>
        <taxon>Pseudomonadota</taxon>
        <taxon>Betaproteobacteria</taxon>
        <taxon>Burkholderiales</taxon>
        <taxon>Comamonadaceae</taxon>
        <taxon>Curvibacter</taxon>
    </lineage>
</organism>
<accession>A0ABT5MIV9</accession>
<protein>
    <submittedName>
        <fullName evidence="2">Uncharacterized protein</fullName>
    </submittedName>
</protein>
<comment type="caution">
    <text evidence="2">The sequence shown here is derived from an EMBL/GenBank/DDBJ whole genome shotgun (WGS) entry which is preliminary data.</text>
</comment>
<reference evidence="2 3" key="1">
    <citation type="submission" date="2023-02" db="EMBL/GenBank/DDBJ databases">
        <title>Bacterial whole genome sequence for Curvibacter sp. HBC28.</title>
        <authorList>
            <person name="Le V."/>
            <person name="Ko S.-R."/>
            <person name="Ahn C.-Y."/>
            <person name="Oh H.-M."/>
        </authorList>
    </citation>
    <scope>NUCLEOTIDE SEQUENCE [LARGE SCALE GENOMIC DNA]</scope>
    <source>
        <strain evidence="2 3">HBC28</strain>
    </source>
</reference>
<sequence>MGPLDLFYHLLGFAAPAAAVAAWLVLMGLLMGRQNSLAVPWYGKFAINFMVGLIALGLSVLVLGRDGKMAGYGFLLVACASSQWFLSRGWRA</sequence>
<feature type="transmembrane region" description="Helical" evidence="1">
    <location>
        <begin position="42"/>
        <end position="63"/>
    </location>
</feature>
<gene>
    <name evidence="2" type="ORF">PSQ39_17055</name>
</gene>
<feature type="transmembrane region" description="Helical" evidence="1">
    <location>
        <begin position="6"/>
        <end position="30"/>
    </location>
</feature>
<feature type="transmembrane region" description="Helical" evidence="1">
    <location>
        <begin position="69"/>
        <end position="86"/>
    </location>
</feature>
<keyword evidence="1" id="KW-1133">Transmembrane helix</keyword>
<dbReference type="Proteomes" id="UP001528672">
    <property type="component" value="Unassembled WGS sequence"/>
</dbReference>
<evidence type="ECO:0000313" key="3">
    <source>
        <dbReference type="Proteomes" id="UP001528672"/>
    </source>
</evidence>
<keyword evidence="1" id="KW-0472">Membrane</keyword>